<dbReference type="RefSeq" id="WP_134195087.1">
    <property type="nucleotide sequence ID" value="NZ_JBHLUW010000055.1"/>
</dbReference>
<feature type="signal peptide" evidence="1">
    <location>
        <begin position="1"/>
        <end position="23"/>
    </location>
</feature>
<keyword evidence="1" id="KW-0732">Signal</keyword>
<gene>
    <name evidence="2" type="ORF">BX592_12038</name>
</gene>
<evidence type="ECO:0000313" key="3">
    <source>
        <dbReference type="Proteomes" id="UP000295509"/>
    </source>
</evidence>
<dbReference type="EMBL" id="SORE01000020">
    <property type="protein sequence ID" value="TDY42676.1"/>
    <property type="molecule type" value="Genomic_DNA"/>
</dbReference>
<reference evidence="2 3" key="1">
    <citation type="submission" date="2019-03" db="EMBL/GenBank/DDBJ databases">
        <title>Genomic Encyclopedia of Type Strains, Phase III (KMG-III): the genomes of soil and plant-associated and newly described type strains.</title>
        <authorList>
            <person name="Whitman W."/>
        </authorList>
    </citation>
    <scope>NUCLEOTIDE SEQUENCE [LARGE SCALE GENOMIC DNA]</scope>
    <source>
        <strain evidence="2 3">LMG 29544</strain>
    </source>
</reference>
<evidence type="ECO:0000256" key="1">
    <source>
        <dbReference type="SAM" id="SignalP"/>
    </source>
</evidence>
<dbReference type="PROSITE" id="PS51257">
    <property type="entry name" value="PROKAR_LIPOPROTEIN"/>
    <property type="match status" value="1"/>
</dbReference>
<dbReference type="Proteomes" id="UP000295509">
    <property type="component" value="Unassembled WGS sequence"/>
</dbReference>
<sequence length="199" mass="19996">MNTRVFTLASSAVALALVTGCTAVYKNSVTCRDQMRSVAGGEMAASETLTISHTGAAIRGSRVVVEGAIVSMVPASSVAAATAAWARPAGAGAHAASAPSVPLAVASPMPPATPTTRAWPPSSAIGVAGVQSPVFEAAPAGSNAVAPKTTTRNSNRPVRLAIPAAMECEFDGLSLKSYRWLAPGRLVQRADSGADASPQ</sequence>
<dbReference type="OrthoDB" id="9114274at2"/>
<dbReference type="AlphaFoldDB" id="A0A4R8LHI1"/>
<protein>
    <submittedName>
        <fullName evidence="2">Uncharacterized protein</fullName>
    </submittedName>
</protein>
<comment type="caution">
    <text evidence="2">The sequence shown here is derived from an EMBL/GenBank/DDBJ whole genome shotgun (WGS) entry which is preliminary data.</text>
</comment>
<keyword evidence="3" id="KW-1185">Reference proteome</keyword>
<evidence type="ECO:0000313" key="2">
    <source>
        <dbReference type="EMBL" id="TDY42676.1"/>
    </source>
</evidence>
<accession>A0A4R8LHI1</accession>
<proteinExistence type="predicted"/>
<feature type="chain" id="PRO_5020698079" evidence="1">
    <location>
        <begin position="24"/>
        <end position="199"/>
    </location>
</feature>
<name>A0A4R8LHI1_9BURK</name>
<organism evidence="2 3">
    <name type="scientific">Paraburkholderia rhizosphaerae</name>
    <dbReference type="NCBI Taxonomy" id="480658"/>
    <lineage>
        <taxon>Bacteria</taxon>
        <taxon>Pseudomonadati</taxon>
        <taxon>Pseudomonadota</taxon>
        <taxon>Betaproteobacteria</taxon>
        <taxon>Burkholderiales</taxon>
        <taxon>Burkholderiaceae</taxon>
        <taxon>Paraburkholderia</taxon>
    </lineage>
</organism>